<dbReference type="AlphaFoldDB" id="A0A2T6ZEJ9"/>
<protein>
    <submittedName>
        <fullName evidence="2">Uncharacterized protein</fullName>
    </submittedName>
</protein>
<reference evidence="2 3" key="1">
    <citation type="submission" date="2017-04" db="EMBL/GenBank/DDBJ databases">
        <title>Draft genome sequence of Tuber borchii Vittad., a whitish edible truffle.</title>
        <authorList>
            <consortium name="DOE Joint Genome Institute"/>
            <person name="Murat C."/>
            <person name="Kuo A."/>
            <person name="Barry K.W."/>
            <person name="Clum A."/>
            <person name="Dockter R.B."/>
            <person name="Fauchery L."/>
            <person name="Iotti M."/>
            <person name="Kohler A."/>
            <person name="Labutti K."/>
            <person name="Lindquist E.A."/>
            <person name="Lipzen A."/>
            <person name="Ohm R.A."/>
            <person name="Wang M."/>
            <person name="Grigoriev I.V."/>
            <person name="Zambonelli A."/>
            <person name="Martin F.M."/>
        </authorList>
    </citation>
    <scope>NUCLEOTIDE SEQUENCE [LARGE SCALE GENOMIC DNA]</scope>
    <source>
        <strain evidence="2 3">Tbo3840</strain>
    </source>
</reference>
<comment type="caution">
    <text evidence="2">The sequence shown here is derived from an EMBL/GenBank/DDBJ whole genome shotgun (WGS) entry which is preliminary data.</text>
</comment>
<evidence type="ECO:0000256" key="1">
    <source>
        <dbReference type="SAM" id="MobiDB-lite"/>
    </source>
</evidence>
<accession>A0A2T6ZEJ9</accession>
<proteinExistence type="predicted"/>
<name>A0A2T6ZEJ9_TUBBO</name>
<dbReference type="Gene3D" id="1.20.1270.70">
    <property type="entry name" value="Designed single chain three-helix bundle"/>
    <property type="match status" value="1"/>
</dbReference>
<dbReference type="EMBL" id="NESQ01000334">
    <property type="protein sequence ID" value="PUU73921.1"/>
    <property type="molecule type" value="Genomic_DNA"/>
</dbReference>
<dbReference type="SUPFAM" id="SSF57997">
    <property type="entry name" value="Tropomyosin"/>
    <property type="match status" value="1"/>
</dbReference>
<dbReference type="OrthoDB" id="5317203at2759"/>
<evidence type="ECO:0000313" key="3">
    <source>
        <dbReference type="Proteomes" id="UP000244722"/>
    </source>
</evidence>
<evidence type="ECO:0000313" key="2">
    <source>
        <dbReference type="EMBL" id="PUU73921.1"/>
    </source>
</evidence>
<keyword evidence="3" id="KW-1185">Reference proteome</keyword>
<feature type="region of interest" description="Disordered" evidence="1">
    <location>
        <begin position="1"/>
        <end position="35"/>
    </location>
</feature>
<dbReference type="Proteomes" id="UP000244722">
    <property type="component" value="Unassembled WGS sequence"/>
</dbReference>
<feature type="compositionally biased region" description="Low complexity" evidence="1">
    <location>
        <begin position="1"/>
        <end position="19"/>
    </location>
</feature>
<gene>
    <name evidence="2" type="ORF">B9Z19DRAFT_1134191</name>
</gene>
<sequence>MDSHPPTSQPSSQPSGTNPHSQSEVPTEPLPSSELREFNERMTRRSRFLSDFQRYDPVQNMQALANHVFDLSENVRRMGHESSEASRSGGVVAGLEKKVIGLNGKVNGLNGKVTGLERRFGAIGKKVIRLERRVIGLKRRFATIGKKVVGLERRIIKLERRFRTIGKEVEQLVERVDRNHRETQQDFTDVKEMLMTLMGGGGA</sequence>
<organism evidence="2 3">
    <name type="scientific">Tuber borchii</name>
    <name type="common">White truffle</name>
    <dbReference type="NCBI Taxonomy" id="42251"/>
    <lineage>
        <taxon>Eukaryota</taxon>
        <taxon>Fungi</taxon>
        <taxon>Dikarya</taxon>
        <taxon>Ascomycota</taxon>
        <taxon>Pezizomycotina</taxon>
        <taxon>Pezizomycetes</taxon>
        <taxon>Pezizales</taxon>
        <taxon>Tuberaceae</taxon>
        <taxon>Tuber</taxon>
    </lineage>
</organism>